<evidence type="ECO:0008006" key="3">
    <source>
        <dbReference type="Google" id="ProtNLM"/>
    </source>
</evidence>
<dbReference type="InterPro" id="IPR023614">
    <property type="entry name" value="Porin_dom_sf"/>
</dbReference>
<gene>
    <name evidence="1" type="ORF">IT774_11010</name>
</gene>
<accession>A0A7S9HF08</accession>
<dbReference type="Gene3D" id="2.40.160.10">
    <property type="entry name" value="Porin"/>
    <property type="match status" value="1"/>
</dbReference>
<organism evidence="1 2">
    <name type="scientific">Salinimonas marina</name>
    <dbReference type="NCBI Taxonomy" id="2785918"/>
    <lineage>
        <taxon>Bacteria</taxon>
        <taxon>Pseudomonadati</taxon>
        <taxon>Pseudomonadota</taxon>
        <taxon>Gammaproteobacteria</taxon>
        <taxon>Alteromonadales</taxon>
        <taxon>Alteromonadaceae</taxon>
        <taxon>Alteromonas/Salinimonas group</taxon>
        <taxon>Salinimonas</taxon>
    </lineage>
</organism>
<dbReference type="AlphaFoldDB" id="A0A7S9HF08"/>
<proteinExistence type="predicted"/>
<protein>
    <recommendedName>
        <fullName evidence="3">Porin domain-containing protein</fullName>
    </recommendedName>
</protein>
<keyword evidence="2" id="KW-1185">Reference proteome</keyword>
<evidence type="ECO:0000313" key="1">
    <source>
        <dbReference type="EMBL" id="QPG07201.1"/>
    </source>
</evidence>
<dbReference type="EMBL" id="CP064795">
    <property type="protein sequence ID" value="QPG07201.1"/>
    <property type="molecule type" value="Genomic_DNA"/>
</dbReference>
<name>A0A7S9HF08_9ALTE</name>
<reference evidence="1 2" key="1">
    <citation type="submission" date="2020-11" db="EMBL/GenBank/DDBJ databases">
        <title>Complete genome sequence for Salinimonas sp. strain G2-b.</title>
        <authorList>
            <person name="Park S.-J."/>
        </authorList>
    </citation>
    <scope>NUCLEOTIDE SEQUENCE [LARGE SCALE GENOMIC DNA]</scope>
    <source>
        <strain evidence="1 2">G2-b</strain>
    </source>
</reference>
<evidence type="ECO:0000313" key="2">
    <source>
        <dbReference type="Proteomes" id="UP000595095"/>
    </source>
</evidence>
<sequence length="391" mass="43530">MIGSLLLLVCSNSYAGNDDLELSGFARVVGGYLDASSVSYEGYDNSISFSEKSLVALQADYRLNTSLSVSAQLLLHSDEDRESGIEWLYLTYMPTKALQFNAGRLRTPFLKYSDVIDVGFSYPWVMAPQQLYSSYLFSQYEGVNARYRTGFNGINFDFEAYYGQYDGDLHTGGQNVDVDVDGMFGGVIELNYKGFQLRASSTNGSNVSAEIEELEPLLQALNAAGFDDIAESLDIDDKASAYLFGASYDSINGYISGEWMKVSSDTEIFADIKSYYVSGGYYIDNVLLHATYAVSSQSINIIDNTIPTGISPQLDALHNSIDQVNDFFQPGDFHSFTVGARWDFKHHMALKGEVSFLNNKDGQTSYLELQPGKEMFDRRATLYQVALEWVF</sequence>
<dbReference type="Proteomes" id="UP000595095">
    <property type="component" value="Chromosome"/>
</dbReference>
<dbReference type="KEGG" id="smaa:IT774_11010"/>
<dbReference type="SUPFAM" id="SSF56935">
    <property type="entry name" value="Porins"/>
    <property type="match status" value="1"/>
</dbReference>